<evidence type="ECO:0000313" key="1">
    <source>
        <dbReference type="EMBL" id="TFK64439.1"/>
    </source>
</evidence>
<organism evidence="1 2">
    <name type="scientific">Pluteus cervinus</name>
    <dbReference type="NCBI Taxonomy" id="181527"/>
    <lineage>
        <taxon>Eukaryota</taxon>
        <taxon>Fungi</taxon>
        <taxon>Dikarya</taxon>
        <taxon>Basidiomycota</taxon>
        <taxon>Agaricomycotina</taxon>
        <taxon>Agaricomycetes</taxon>
        <taxon>Agaricomycetidae</taxon>
        <taxon>Agaricales</taxon>
        <taxon>Pluteineae</taxon>
        <taxon>Pluteaceae</taxon>
        <taxon>Pluteus</taxon>
    </lineage>
</organism>
<accession>A0ACD3AGC4</accession>
<keyword evidence="2" id="KW-1185">Reference proteome</keyword>
<dbReference type="Proteomes" id="UP000308600">
    <property type="component" value="Unassembled WGS sequence"/>
</dbReference>
<name>A0ACD3AGC4_9AGAR</name>
<gene>
    <name evidence="1" type="ORF">BDN72DRAFT_264882</name>
</gene>
<proteinExistence type="predicted"/>
<reference evidence="1 2" key="1">
    <citation type="journal article" date="2019" name="Nat. Ecol. Evol.">
        <title>Megaphylogeny resolves global patterns of mushroom evolution.</title>
        <authorList>
            <person name="Varga T."/>
            <person name="Krizsan K."/>
            <person name="Foldi C."/>
            <person name="Dima B."/>
            <person name="Sanchez-Garcia M."/>
            <person name="Sanchez-Ramirez S."/>
            <person name="Szollosi G.J."/>
            <person name="Szarkandi J.G."/>
            <person name="Papp V."/>
            <person name="Albert L."/>
            <person name="Andreopoulos W."/>
            <person name="Angelini C."/>
            <person name="Antonin V."/>
            <person name="Barry K.W."/>
            <person name="Bougher N.L."/>
            <person name="Buchanan P."/>
            <person name="Buyck B."/>
            <person name="Bense V."/>
            <person name="Catcheside P."/>
            <person name="Chovatia M."/>
            <person name="Cooper J."/>
            <person name="Damon W."/>
            <person name="Desjardin D."/>
            <person name="Finy P."/>
            <person name="Geml J."/>
            <person name="Haridas S."/>
            <person name="Hughes K."/>
            <person name="Justo A."/>
            <person name="Karasinski D."/>
            <person name="Kautmanova I."/>
            <person name="Kiss B."/>
            <person name="Kocsube S."/>
            <person name="Kotiranta H."/>
            <person name="LaButti K.M."/>
            <person name="Lechner B.E."/>
            <person name="Liimatainen K."/>
            <person name="Lipzen A."/>
            <person name="Lukacs Z."/>
            <person name="Mihaltcheva S."/>
            <person name="Morgado L.N."/>
            <person name="Niskanen T."/>
            <person name="Noordeloos M.E."/>
            <person name="Ohm R.A."/>
            <person name="Ortiz-Santana B."/>
            <person name="Ovrebo C."/>
            <person name="Racz N."/>
            <person name="Riley R."/>
            <person name="Savchenko A."/>
            <person name="Shiryaev A."/>
            <person name="Soop K."/>
            <person name="Spirin V."/>
            <person name="Szebenyi C."/>
            <person name="Tomsovsky M."/>
            <person name="Tulloss R.E."/>
            <person name="Uehling J."/>
            <person name="Grigoriev I.V."/>
            <person name="Vagvolgyi C."/>
            <person name="Papp T."/>
            <person name="Martin F.M."/>
            <person name="Miettinen O."/>
            <person name="Hibbett D.S."/>
            <person name="Nagy L.G."/>
        </authorList>
    </citation>
    <scope>NUCLEOTIDE SEQUENCE [LARGE SCALE GENOMIC DNA]</scope>
    <source>
        <strain evidence="1 2">NL-1719</strain>
    </source>
</reference>
<dbReference type="EMBL" id="ML208474">
    <property type="protein sequence ID" value="TFK64439.1"/>
    <property type="molecule type" value="Genomic_DNA"/>
</dbReference>
<protein>
    <submittedName>
        <fullName evidence="1">Uncharacterized protein</fullName>
    </submittedName>
</protein>
<evidence type="ECO:0000313" key="2">
    <source>
        <dbReference type="Proteomes" id="UP000308600"/>
    </source>
</evidence>
<sequence length="992" mass="112213">MALHPSGPDHTPPPYLNKSARFREHVENRYQIDDRQDELQAAFQELSQLRAVEGTDDNLAQQLDKSIISFLTRTEILKSETDRFKPDFAEVEKLLKIKRPVEEPGDKGKADGQPPRVCASALVDVLMFFFSRTLDPVHFKTSQSFDLSLLYDNYHVKSDEGGLKKMDFQTFKFAQRTEALPQTVIAILYCFLLNHHRLEDGLRANEPDTRLKEDRMWAFNKASNINQLQFHNILIEDVLHGLSGLPLVGSLAKLDIDTKIEGDITGSYRREDSARLIYRLLSIQVDDPKASDDAQASTSSKSSNGPQTSSSSKSSSSPQASGSSKPLNGPQAPVDNQVADTPSNEARHILRESLQQPMKGCAPIAGAPSTILTWSRNCPLPTFNDYRRSLGLNSISSFSTWTDIREVEELASKLYMNNMEKLELLPGLLFERRFSGSGFGLGYTHTYALLADIVKTLRQDPIRAKLAKDELTPWGFEEAKPFPRKNAYEGQLCRLLLINIPTLSTATNAYTHFPLSSIANTKDRLDQLKLTEKYDMFFPSDETPYELKTLPLIAHVFNSPLEFNTLYGSELKRLTKGYGFMLGFDDDPKPDEDKPTHDLDVYMTCYALMPDVRAYKEYATYLQAQVVKHLKKVVDDRETYKEVDIAKHVIIPACTQWAREKIYGIPDEKLTDEQLEKHFEEFLNIFSVVFNKVPAAQQHTASAKALETSSELFKVIEKKLKERADKLKKNEENPIEFIMRVAKEYYTGRHLPPSNKHSFLDQLIQSNHSSVGRFPLVTTFDSMKDFLTDANGQPKENGRKELEQARLASNTMALAVVAAVNYAQACINILEYILQYHPNRLEELRKLAEKGGKESNEQIMAHCHEALRLHQPLFLYRRAAKEVTLEVPGKGNVVIKKGTVVYANLWSVHQALGESVKLDRGLEGEVHSLYGVGYHRCPAANFVKKTMPEVYYSRFENSTEVLIQPVLTTNIQVKSSTVGPLQEKGTPYRGET</sequence>